<dbReference type="AlphaFoldDB" id="A0AAJ1TV19"/>
<accession>A0AAJ1TV19</accession>
<dbReference type="EMBL" id="JAUSWL010000008">
    <property type="protein sequence ID" value="MDQ0545319.1"/>
    <property type="molecule type" value="Genomic_DNA"/>
</dbReference>
<name>A0AAJ1TV19_9HYPH</name>
<organism evidence="1 2">
    <name type="scientific">Methylobacterium brachiatum</name>
    <dbReference type="NCBI Taxonomy" id="269660"/>
    <lineage>
        <taxon>Bacteria</taxon>
        <taxon>Pseudomonadati</taxon>
        <taxon>Pseudomonadota</taxon>
        <taxon>Alphaproteobacteria</taxon>
        <taxon>Hyphomicrobiales</taxon>
        <taxon>Methylobacteriaceae</taxon>
        <taxon>Methylobacterium</taxon>
    </lineage>
</organism>
<sequence length="353" mass="39597">MAPRAPDEAEQARRRKFLRDFHTFDSNIRFPAPYTQFAGKPLASAAGQGWRYDALGYRNDSHPEARPASETLRVFVVGDSTLVDGQVFADTIPGRLETGLKRLHGEGARVYNFGATSACLNQMIALITTRLMDLQPDVIFVLGGATDIFQPWSFDPRAGYPYNHFAQETLYDYFFNTTKVNAEAEDLSYDSLQALIFGRLDNLRALTNWQSDPWEWEVVRQFELALKRLARLAPGVGAQIRFLLQPTVVRKSERVGDEARAASEEFLAYLDRQYTRFAGVLERLKPQGGAGSHFAVRDLSRMFEAESRPLFTDIVHVTSEGRQMMADRLLVEVQGALDDRAEAETGSPAAAYG</sequence>
<dbReference type="Proteomes" id="UP001223420">
    <property type="component" value="Unassembled WGS sequence"/>
</dbReference>
<proteinExistence type="predicted"/>
<reference evidence="1" key="1">
    <citation type="submission" date="2023-07" db="EMBL/GenBank/DDBJ databases">
        <title>Genomic Encyclopedia of Type Strains, Phase IV (KMG-IV): sequencing the most valuable type-strain genomes for metagenomic binning, comparative biology and taxonomic classification.</title>
        <authorList>
            <person name="Goeker M."/>
        </authorList>
    </citation>
    <scope>NUCLEOTIDE SEQUENCE</scope>
    <source>
        <strain evidence="1">DSM 19569</strain>
    </source>
</reference>
<evidence type="ECO:0000313" key="1">
    <source>
        <dbReference type="EMBL" id="MDQ0545319.1"/>
    </source>
</evidence>
<dbReference type="GO" id="GO:0016788">
    <property type="term" value="F:hydrolase activity, acting on ester bonds"/>
    <property type="evidence" value="ECO:0007669"/>
    <property type="project" value="UniProtKB-ARBA"/>
</dbReference>
<dbReference type="SUPFAM" id="SSF52266">
    <property type="entry name" value="SGNH hydrolase"/>
    <property type="match status" value="1"/>
</dbReference>
<comment type="caution">
    <text evidence="1">The sequence shown here is derived from an EMBL/GenBank/DDBJ whole genome shotgun (WGS) entry which is preliminary data.</text>
</comment>
<dbReference type="RefSeq" id="WP_230367098.1">
    <property type="nucleotide sequence ID" value="NZ_JAJALK010000009.1"/>
</dbReference>
<gene>
    <name evidence="1" type="ORF">QO001_004262</name>
</gene>
<evidence type="ECO:0000313" key="2">
    <source>
        <dbReference type="Proteomes" id="UP001223420"/>
    </source>
</evidence>
<dbReference type="Gene3D" id="3.40.50.1110">
    <property type="entry name" value="SGNH hydrolase"/>
    <property type="match status" value="1"/>
</dbReference>
<protein>
    <submittedName>
        <fullName evidence="1">Lysophospholipase L1-like esterase</fullName>
    </submittedName>
</protein>
<dbReference type="InterPro" id="IPR036514">
    <property type="entry name" value="SGNH_hydro_sf"/>
</dbReference>